<accession>A0A9X2PEL9</accession>
<keyword evidence="3" id="KW-0012">Acyltransferase</keyword>
<dbReference type="GO" id="GO:0016747">
    <property type="term" value="F:acyltransferase activity, transferring groups other than amino-acyl groups"/>
    <property type="evidence" value="ECO:0007669"/>
    <property type="project" value="InterPro"/>
</dbReference>
<gene>
    <name evidence="8" type="ORF">NVS89_19430</name>
</gene>
<dbReference type="Pfam" id="PF02797">
    <property type="entry name" value="Chal_sti_synt_C"/>
    <property type="match status" value="1"/>
</dbReference>
<dbReference type="RefSeq" id="WP_258734415.1">
    <property type="nucleotide sequence ID" value="NZ_JANTHZ010000010.1"/>
</dbReference>
<protein>
    <submittedName>
        <fullName evidence="8">Type III polyketide synthase</fullName>
    </submittedName>
</protein>
<dbReference type="Gene3D" id="3.40.47.10">
    <property type="match status" value="2"/>
</dbReference>
<dbReference type="InterPro" id="IPR011141">
    <property type="entry name" value="Polyketide_synthase_type-III"/>
</dbReference>
<reference evidence="8" key="1">
    <citation type="submission" date="2022-08" db="EMBL/GenBank/DDBJ databases">
        <authorList>
            <person name="Li F."/>
        </authorList>
    </citation>
    <scope>NUCLEOTIDE SEQUENCE</scope>
    <source>
        <strain evidence="8">MQZ15Z-1</strain>
    </source>
</reference>
<evidence type="ECO:0000256" key="5">
    <source>
        <dbReference type="SAM" id="MobiDB-lite"/>
    </source>
</evidence>
<dbReference type="CDD" id="cd00831">
    <property type="entry name" value="CHS_like"/>
    <property type="match status" value="1"/>
</dbReference>
<evidence type="ECO:0000259" key="7">
    <source>
        <dbReference type="Pfam" id="PF02797"/>
    </source>
</evidence>
<feature type="compositionally biased region" description="Basic and acidic residues" evidence="5">
    <location>
        <begin position="1"/>
        <end position="10"/>
    </location>
</feature>
<sequence length="375" mass="39029">MRLISDREPTARPIPAAGAAPIPSRDAPPARLLSLATAVPEHVLKQSDVAGAMHRFFTEVFSSSSTMAGIFASTGIRQRYAACPLDWYLEPRGWPERTAVYVKAGGDLFVEVANKALKGAGCSAAEVDTVVYVSTSGIATPSLDAVVHARMGFRADVERVPVFGLGCAGGVTGLAIASRLAQARPGSTVLMVTVELSTLAFRLDRPDKAHLISTALFGDGAAACVLRTDGQGLATVEGAGEHLWPDTLDIMGWSIDPVGFGVILRPDVPAFAATHLKPAVTGILERIGLAPEDVGRFVCHPGGTKVVAAIERAFGLGQGALDHERGVLADFGNMSAPTVLFILDRVIAQGLPERAALVTMGPGFTASCVSLAQAA</sequence>
<organism evidence="8 9">
    <name type="scientific">Ancylobacter mangrovi</name>
    <dbReference type="NCBI Taxonomy" id="2972472"/>
    <lineage>
        <taxon>Bacteria</taxon>
        <taxon>Pseudomonadati</taxon>
        <taxon>Pseudomonadota</taxon>
        <taxon>Alphaproteobacteria</taxon>
        <taxon>Hyphomicrobiales</taxon>
        <taxon>Xanthobacteraceae</taxon>
        <taxon>Ancylobacter</taxon>
    </lineage>
</organism>
<keyword evidence="2" id="KW-0808">Transferase</keyword>
<dbReference type="SUPFAM" id="SSF53901">
    <property type="entry name" value="Thiolase-like"/>
    <property type="match status" value="1"/>
</dbReference>
<comment type="caution">
    <text evidence="8">The sequence shown here is derived from an EMBL/GenBank/DDBJ whole genome shotgun (WGS) entry which is preliminary data.</text>
</comment>
<keyword evidence="9" id="KW-1185">Reference proteome</keyword>
<evidence type="ECO:0000256" key="4">
    <source>
        <dbReference type="PIRSR" id="PIRSR000451-1"/>
    </source>
</evidence>
<feature type="compositionally biased region" description="Low complexity" evidence="5">
    <location>
        <begin position="11"/>
        <end position="23"/>
    </location>
</feature>
<proteinExistence type="inferred from homology"/>
<feature type="domain" description="Chalcone/stilbene synthase N-terminal" evidence="6">
    <location>
        <begin position="27"/>
        <end position="229"/>
    </location>
</feature>
<comment type="similarity">
    <text evidence="1">Belongs to the thiolase-like superfamily. Chalcone/stilbene synthases family.</text>
</comment>
<evidence type="ECO:0000256" key="3">
    <source>
        <dbReference type="ARBA" id="ARBA00023315"/>
    </source>
</evidence>
<evidence type="ECO:0000313" key="9">
    <source>
        <dbReference type="Proteomes" id="UP001151088"/>
    </source>
</evidence>
<dbReference type="Pfam" id="PF00195">
    <property type="entry name" value="Chal_sti_synt_N"/>
    <property type="match status" value="1"/>
</dbReference>
<dbReference type="Proteomes" id="UP001151088">
    <property type="component" value="Unassembled WGS sequence"/>
</dbReference>
<dbReference type="InterPro" id="IPR016039">
    <property type="entry name" value="Thiolase-like"/>
</dbReference>
<dbReference type="PANTHER" id="PTHR11877">
    <property type="entry name" value="HYDROXYMETHYLGLUTARYL-COA SYNTHASE"/>
    <property type="match status" value="1"/>
</dbReference>
<evidence type="ECO:0000256" key="1">
    <source>
        <dbReference type="ARBA" id="ARBA00005531"/>
    </source>
</evidence>
<name>A0A9X2PEL9_9HYPH</name>
<dbReference type="PANTHER" id="PTHR11877:SF99">
    <property type="entry name" value="1,3,6,8-TETRAHYDROXYNAPHTHALENE SYNTHASE"/>
    <property type="match status" value="1"/>
</dbReference>
<evidence type="ECO:0000259" key="6">
    <source>
        <dbReference type="Pfam" id="PF00195"/>
    </source>
</evidence>
<dbReference type="InterPro" id="IPR012328">
    <property type="entry name" value="Chalcone/stilbene_synt_C"/>
</dbReference>
<feature type="domain" description="Chalcone/stilbene synthase C-terminal" evidence="7">
    <location>
        <begin position="241"/>
        <end position="351"/>
    </location>
</feature>
<evidence type="ECO:0000313" key="8">
    <source>
        <dbReference type="EMBL" id="MCS0497264.1"/>
    </source>
</evidence>
<dbReference type="AlphaFoldDB" id="A0A9X2PEL9"/>
<dbReference type="PIRSF" id="PIRSF000451">
    <property type="entry name" value="PKS_III"/>
    <property type="match status" value="1"/>
</dbReference>
<dbReference type="EMBL" id="JANTHZ010000010">
    <property type="protein sequence ID" value="MCS0497264.1"/>
    <property type="molecule type" value="Genomic_DNA"/>
</dbReference>
<feature type="active site" description="Acyl-thioester intermediate" evidence="4">
    <location>
        <position position="167"/>
    </location>
</feature>
<evidence type="ECO:0000256" key="2">
    <source>
        <dbReference type="ARBA" id="ARBA00022679"/>
    </source>
</evidence>
<feature type="region of interest" description="Disordered" evidence="5">
    <location>
        <begin position="1"/>
        <end position="25"/>
    </location>
</feature>
<dbReference type="InterPro" id="IPR001099">
    <property type="entry name" value="Chalcone/stilbene_synt_N"/>
</dbReference>
<dbReference type="GO" id="GO:0030639">
    <property type="term" value="P:polyketide biosynthetic process"/>
    <property type="evidence" value="ECO:0007669"/>
    <property type="project" value="TreeGrafter"/>
</dbReference>